<feature type="compositionally biased region" description="Low complexity" evidence="1">
    <location>
        <begin position="185"/>
        <end position="219"/>
    </location>
</feature>
<gene>
    <name evidence="4" type="ordered locus">FsymDg_1724</name>
</gene>
<feature type="compositionally biased region" description="Basic and acidic residues" evidence="1">
    <location>
        <begin position="253"/>
        <end position="267"/>
    </location>
</feature>
<sequence length="275" mass="28088">MARRRRWDEMSPQEKRQGCGCLIGTFAILVIIGAIASAGGDSEKPTAAAASTTAATSPPASPAAAGTWYDGTADLRGQIAASAAAVRQHIAAHDGTSLRPACQTLATLAQTARGYPAAPDAEAQQVFHVGAGYYADAAQWCDKIWTGGGTVALTVLWERTTNALDNGDERWQELARRVGGTVATAAPVTTAPGPQATATAPAATTPARTTTAPRPASTTPRPPAPAPAPATTASGVYYRNCDAARAAGAAPIHRGEPGYRAALDRNNDGVACEDT</sequence>
<evidence type="ECO:0000313" key="5">
    <source>
        <dbReference type="Proteomes" id="UP000001549"/>
    </source>
</evidence>
<evidence type="ECO:0000259" key="3">
    <source>
        <dbReference type="SMART" id="SM00894"/>
    </source>
</evidence>
<organism evidence="4 5">
    <name type="scientific">Candidatus Protofrankia datiscae</name>
    <dbReference type="NCBI Taxonomy" id="2716812"/>
    <lineage>
        <taxon>Bacteria</taxon>
        <taxon>Bacillati</taxon>
        <taxon>Actinomycetota</taxon>
        <taxon>Actinomycetes</taxon>
        <taxon>Frankiales</taxon>
        <taxon>Frankiaceae</taxon>
        <taxon>Protofrankia</taxon>
    </lineage>
</organism>
<evidence type="ECO:0000256" key="2">
    <source>
        <dbReference type="SAM" id="Phobius"/>
    </source>
</evidence>
<dbReference type="Proteomes" id="UP000001549">
    <property type="component" value="Chromosome"/>
</dbReference>
<keyword evidence="5" id="KW-1185">Reference proteome</keyword>
<keyword evidence="2" id="KW-1133">Transmembrane helix</keyword>
<dbReference type="InterPro" id="IPR008613">
    <property type="entry name" value="Excalibur_Ca-bd_domain"/>
</dbReference>
<feature type="region of interest" description="Disordered" evidence="1">
    <location>
        <begin position="185"/>
        <end position="233"/>
    </location>
</feature>
<feature type="region of interest" description="Disordered" evidence="1">
    <location>
        <begin position="249"/>
        <end position="275"/>
    </location>
</feature>
<dbReference type="HOGENOM" id="CLU_1011029_0_0_11"/>
<dbReference type="EMBL" id="CP002801">
    <property type="protein sequence ID" value="AEH09174.1"/>
    <property type="molecule type" value="Genomic_DNA"/>
</dbReference>
<dbReference type="SMART" id="SM00894">
    <property type="entry name" value="Excalibur"/>
    <property type="match status" value="1"/>
</dbReference>
<dbReference type="Pfam" id="PF05901">
    <property type="entry name" value="Excalibur"/>
    <property type="match status" value="1"/>
</dbReference>
<evidence type="ECO:0000256" key="1">
    <source>
        <dbReference type="SAM" id="MobiDB-lite"/>
    </source>
</evidence>
<feature type="transmembrane region" description="Helical" evidence="2">
    <location>
        <begin position="21"/>
        <end position="40"/>
    </location>
</feature>
<protein>
    <submittedName>
        <fullName evidence="4">Excalibur domain protein</fullName>
    </submittedName>
</protein>
<reference evidence="4 5" key="1">
    <citation type="submission" date="2011-05" db="EMBL/GenBank/DDBJ databases">
        <title>Complete sequence of chromosome of Frankia symbiont of Datisca glomerata.</title>
        <authorList>
            <consortium name="US DOE Joint Genome Institute"/>
            <person name="Lucas S."/>
            <person name="Han J."/>
            <person name="Lapidus A."/>
            <person name="Cheng J.-F."/>
            <person name="Goodwin L."/>
            <person name="Pitluck S."/>
            <person name="Peters L."/>
            <person name="Mikhailova N."/>
            <person name="Chertkov O."/>
            <person name="Teshima H."/>
            <person name="Han C."/>
            <person name="Tapia R."/>
            <person name="Land M."/>
            <person name="Hauser L."/>
            <person name="Kyrpides N."/>
            <person name="Ivanova N."/>
            <person name="Pagani I."/>
            <person name="Berry A."/>
            <person name="Pawlowski K."/>
            <person name="Persson T."/>
            <person name="Vanden Heuvel B."/>
            <person name="Benson D."/>
            <person name="Woyke T."/>
        </authorList>
    </citation>
    <scope>NUCLEOTIDE SEQUENCE [LARGE SCALE GENOMIC DNA]</scope>
    <source>
        <strain evidence="5">4085684</strain>
    </source>
</reference>
<feature type="compositionally biased region" description="Low complexity" evidence="1">
    <location>
        <begin position="45"/>
        <end position="63"/>
    </location>
</feature>
<dbReference type="AlphaFoldDB" id="F8B5K4"/>
<dbReference type="STRING" id="656024.FsymDg_1724"/>
<evidence type="ECO:0000313" key="4">
    <source>
        <dbReference type="EMBL" id="AEH09174.1"/>
    </source>
</evidence>
<name>F8B5K4_9ACTN</name>
<keyword evidence="2" id="KW-0472">Membrane</keyword>
<proteinExistence type="predicted"/>
<feature type="region of interest" description="Disordered" evidence="1">
    <location>
        <begin position="42"/>
        <end position="63"/>
    </location>
</feature>
<dbReference type="eggNOG" id="COG1525">
    <property type="taxonomic scope" value="Bacteria"/>
</dbReference>
<dbReference type="KEGG" id="fsy:FsymDg_1724"/>
<keyword evidence="2" id="KW-0812">Transmembrane</keyword>
<accession>F8B5K4</accession>
<feature type="domain" description="Excalibur calcium-binding" evidence="3">
    <location>
        <begin position="237"/>
        <end position="273"/>
    </location>
</feature>